<evidence type="ECO:0000313" key="2">
    <source>
        <dbReference type="EMBL" id="MCS0590549.1"/>
    </source>
</evidence>
<feature type="region of interest" description="Disordered" evidence="1">
    <location>
        <begin position="28"/>
        <end position="52"/>
    </location>
</feature>
<reference evidence="2 3" key="1">
    <citation type="submission" date="2022-08" db="EMBL/GenBank/DDBJ databases">
        <title>Reclassification of Massilia species as members of the genera Telluria, Duganella, Pseudoduganella, Mokoshia gen. nov. and Zemynaea gen. nov. using orthogonal and non-orthogonal genome-based approaches.</title>
        <authorList>
            <person name="Bowman J.P."/>
        </authorList>
    </citation>
    <scope>NUCLEOTIDE SEQUENCE [LARGE SCALE GENOMIC DNA]</scope>
    <source>
        <strain evidence="2 3">LMG 28164</strain>
    </source>
</reference>
<comment type="caution">
    <text evidence="2">The sequence shown here is derived from an EMBL/GenBank/DDBJ whole genome shotgun (WGS) entry which is preliminary data.</text>
</comment>
<organism evidence="2 3">
    <name type="scientific">Massilia norwichensis</name>
    <dbReference type="NCBI Taxonomy" id="1442366"/>
    <lineage>
        <taxon>Bacteria</taxon>
        <taxon>Pseudomonadati</taxon>
        <taxon>Pseudomonadota</taxon>
        <taxon>Betaproteobacteria</taxon>
        <taxon>Burkholderiales</taxon>
        <taxon>Oxalobacteraceae</taxon>
        <taxon>Telluria group</taxon>
        <taxon>Massilia</taxon>
    </lineage>
</organism>
<keyword evidence="3" id="KW-1185">Reference proteome</keyword>
<accession>A0ABT2A8M5</accession>
<evidence type="ECO:0000313" key="3">
    <source>
        <dbReference type="Proteomes" id="UP001205560"/>
    </source>
</evidence>
<gene>
    <name evidence="2" type="ORF">NX782_15245</name>
</gene>
<dbReference type="RefSeq" id="WP_258846330.1">
    <property type="nucleotide sequence ID" value="NZ_JANUGX010000018.1"/>
</dbReference>
<evidence type="ECO:0000256" key="1">
    <source>
        <dbReference type="SAM" id="MobiDB-lite"/>
    </source>
</evidence>
<dbReference type="EMBL" id="JANUGX010000018">
    <property type="protein sequence ID" value="MCS0590549.1"/>
    <property type="molecule type" value="Genomic_DNA"/>
</dbReference>
<proteinExistence type="predicted"/>
<dbReference type="Proteomes" id="UP001205560">
    <property type="component" value="Unassembled WGS sequence"/>
</dbReference>
<sequence>MAIHTGKSPLYRKVNTLARGVHHGFGGDFRHVRRGKSSTDPENTRSSMHGKKRRGLDYTPLFRFLLSKVGQHWDAVYGEARSRLDREEPIFWLVARNENDRHELVRTSESSFYSGLFVDGDHILRQVNPALGAADVPVTCTCCTYTLNGQPVPKLGKILS</sequence>
<name>A0ABT2A8M5_9BURK</name>
<protein>
    <submittedName>
        <fullName evidence="2">Uncharacterized protein</fullName>
    </submittedName>
</protein>